<organism evidence="4 5">
    <name type="scientific">Prunus yedoensis var. nudiflora</name>
    <dbReference type="NCBI Taxonomy" id="2094558"/>
    <lineage>
        <taxon>Eukaryota</taxon>
        <taxon>Viridiplantae</taxon>
        <taxon>Streptophyta</taxon>
        <taxon>Embryophyta</taxon>
        <taxon>Tracheophyta</taxon>
        <taxon>Spermatophyta</taxon>
        <taxon>Magnoliopsida</taxon>
        <taxon>eudicotyledons</taxon>
        <taxon>Gunneridae</taxon>
        <taxon>Pentapetalae</taxon>
        <taxon>rosids</taxon>
        <taxon>fabids</taxon>
        <taxon>Rosales</taxon>
        <taxon>Rosaceae</taxon>
        <taxon>Amygdaloideae</taxon>
        <taxon>Amygdaleae</taxon>
        <taxon>Prunus</taxon>
    </lineage>
</organism>
<dbReference type="STRING" id="2094558.A0A314XPZ3"/>
<dbReference type="Proteomes" id="UP000250321">
    <property type="component" value="Unassembled WGS sequence"/>
</dbReference>
<dbReference type="EMBL" id="PJQY01002500">
    <property type="protein sequence ID" value="PQP93047.1"/>
    <property type="molecule type" value="Genomic_DNA"/>
</dbReference>
<evidence type="ECO:0000256" key="1">
    <source>
        <dbReference type="SAM" id="MobiDB-lite"/>
    </source>
</evidence>
<keyword evidence="2" id="KW-0812">Transmembrane</keyword>
<evidence type="ECO:0000259" key="3">
    <source>
        <dbReference type="Pfam" id="PF13968"/>
    </source>
</evidence>
<keyword evidence="5" id="KW-1185">Reference proteome</keyword>
<proteinExistence type="predicted"/>
<evidence type="ECO:0000313" key="5">
    <source>
        <dbReference type="Proteomes" id="UP000250321"/>
    </source>
</evidence>
<accession>A0A314XPZ3</accession>
<feature type="transmembrane region" description="Helical" evidence="2">
    <location>
        <begin position="71"/>
        <end position="91"/>
    </location>
</feature>
<gene>
    <name evidence="4" type="ORF">Pyn_14328</name>
</gene>
<keyword evidence="2" id="KW-0472">Membrane</keyword>
<protein>
    <recommendedName>
        <fullName evidence="3">DUF4220 domain-containing protein</fullName>
    </recommendedName>
</protein>
<feature type="transmembrane region" description="Helical" evidence="2">
    <location>
        <begin position="103"/>
        <end position="124"/>
    </location>
</feature>
<feature type="region of interest" description="Disordered" evidence="1">
    <location>
        <begin position="384"/>
        <end position="480"/>
    </location>
</feature>
<dbReference type="AlphaFoldDB" id="A0A314XPZ3"/>
<sequence length="495" mass="56687">MAVVRHAHHFFQIFKGLIVDLIFSFQERQESRDFFHDRKPEEAFKLIAVELNFLYEALFTKAVVVHSKLGYILRAISFSAIVVALVFFYKLEKDGLHSFDVGITYTLLFGAIGLDLIAVFMLIFSDWTVAALNKSWQKCFIASNIFEKYLNLKRSSLSTETTNGGQENSTKITKCLMWTRKILFRRWYESVSMFNLIDFSLKEREKVYPTIFDRCGSFSIKFLDYFGLKDHRDKIKYRSSKPLTAELWNFIFEELKVMQPTMMSSVAGIGQTRFRDTCAEAKKFFSRSELESGVEEKVEVCKGLLDVNTDVQPIDVKGDRSKSVLFDACILAKELAKMEENKWELISKVLVELLSYSASFELLENSFDDIRGKLTRLLSSRARVEDTPNGEVGTSSSQVRIKDPHRVKPKGRARRVKGQKEKAAEGHKRRCSECRKTDHDRRSCPKLVSGSSSSDAEVGAAVDENLQPSQSTQDREPTMTESFLQEFDFIYGPGV</sequence>
<feature type="compositionally biased region" description="Basic and acidic residues" evidence="1">
    <location>
        <begin position="418"/>
        <end position="443"/>
    </location>
</feature>
<dbReference type="Pfam" id="PF13968">
    <property type="entry name" value="DUF4220"/>
    <property type="match status" value="1"/>
</dbReference>
<name>A0A314XPZ3_PRUYE</name>
<dbReference type="InterPro" id="IPR025315">
    <property type="entry name" value="DUF4220"/>
</dbReference>
<keyword evidence="2" id="KW-1133">Transmembrane helix</keyword>
<feature type="compositionally biased region" description="Basic residues" evidence="1">
    <location>
        <begin position="407"/>
        <end position="417"/>
    </location>
</feature>
<feature type="domain" description="DUF4220" evidence="3">
    <location>
        <begin position="3"/>
        <end position="199"/>
    </location>
</feature>
<comment type="caution">
    <text evidence="4">The sequence shown here is derived from an EMBL/GenBank/DDBJ whole genome shotgun (WGS) entry which is preliminary data.</text>
</comment>
<reference evidence="4 5" key="1">
    <citation type="submission" date="2018-02" db="EMBL/GenBank/DDBJ databases">
        <title>Draft genome of wild Prunus yedoensis var. nudiflora.</title>
        <authorList>
            <person name="Baek S."/>
            <person name="Kim J.-H."/>
            <person name="Choi K."/>
            <person name="Kim G.-B."/>
            <person name="Cho A."/>
            <person name="Jang H."/>
            <person name="Shin C.-H."/>
            <person name="Yu H.-J."/>
            <person name="Mun J.-H."/>
        </authorList>
    </citation>
    <scope>NUCLEOTIDE SEQUENCE [LARGE SCALE GENOMIC DNA]</scope>
    <source>
        <strain evidence="5">cv. Jeju island</strain>
        <tissue evidence="4">Leaf</tissue>
    </source>
</reference>
<dbReference type="PANTHER" id="PTHR31325">
    <property type="entry name" value="OS01G0798800 PROTEIN-RELATED"/>
    <property type="match status" value="1"/>
</dbReference>
<dbReference type="OrthoDB" id="1689146at2759"/>
<evidence type="ECO:0000256" key="2">
    <source>
        <dbReference type="SAM" id="Phobius"/>
    </source>
</evidence>
<evidence type="ECO:0000313" key="4">
    <source>
        <dbReference type="EMBL" id="PQP93047.1"/>
    </source>
</evidence>